<dbReference type="Proteomes" id="UP000800235">
    <property type="component" value="Unassembled WGS sequence"/>
</dbReference>
<keyword evidence="2" id="KW-1185">Reference proteome</keyword>
<evidence type="ECO:0000313" key="1">
    <source>
        <dbReference type="EMBL" id="KAF2435284.1"/>
    </source>
</evidence>
<protein>
    <submittedName>
        <fullName evidence="1">Uncharacterized protein</fullName>
    </submittedName>
</protein>
<gene>
    <name evidence="1" type="ORF">EJ08DRAFT_692549</name>
</gene>
<accession>A0A9P4P257</accession>
<proteinExistence type="predicted"/>
<dbReference type="AlphaFoldDB" id="A0A9P4P257"/>
<name>A0A9P4P257_9PEZI</name>
<dbReference type="OrthoDB" id="3916778at2759"/>
<comment type="caution">
    <text evidence="1">The sequence shown here is derived from an EMBL/GenBank/DDBJ whole genome shotgun (WGS) entry which is preliminary data.</text>
</comment>
<evidence type="ECO:0000313" key="2">
    <source>
        <dbReference type="Proteomes" id="UP000800235"/>
    </source>
</evidence>
<organism evidence="1 2">
    <name type="scientific">Tothia fuscella</name>
    <dbReference type="NCBI Taxonomy" id="1048955"/>
    <lineage>
        <taxon>Eukaryota</taxon>
        <taxon>Fungi</taxon>
        <taxon>Dikarya</taxon>
        <taxon>Ascomycota</taxon>
        <taxon>Pezizomycotina</taxon>
        <taxon>Dothideomycetes</taxon>
        <taxon>Pleosporomycetidae</taxon>
        <taxon>Venturiales</taxon>
        <taxon>Cylindrosympodiaceae</taxon>
        <taxon>Tothia</taxon>
    </lineage>
</organism>
<reference evidence="1" key="1">
    <citation type="journal article" date="2020" name="Stud. Mycol.">
        <title>101 Dothideomycetes genomes: a test case for predicting lifestyles and emergence of pathogens.</title>
        <authorList>
            <person name="Haridas S."/>
            <person name="Albert R."/>
            <person name="Binder M."/>
            <person name="Bloem J."/>
            <person name="Labutti K."/>
            <person name="Salamov A."/>
            <person name="Andreopoulos B."/>
            <person name="Baker S."/>
            <person name="Barry K."/>
            <person name="Bills G."/>
            <person name="Bluhm B."/>
            <person name="Cannon C."/>
            <person name="Castanera R."/>
            <person name="Culley D."/>
            <person name="Daum C."/>
            <person name="Ezra D."/>
            <person name="Gonzalez J."/>
            <person name="Henrissat B."/>
            <person name="Kuo A."/>
            <person name="Liang C."/>
            <person name="Lipzen A."/>
            <person name="Lutzoni F."/>
            <person name="Magnuson J."/>
            <person name="Mondo S."/>
            <person name="Nolan M."/>
            <person name="Ohm R."/>
            <person name="Pangilinan J."/>
            <person name="Park H.-J."/>
            <person name="Ramirez L."/>
            <person name="Alfaro M."/>
            <person name="Sun H."/>
            <person name="Tritt A."/>
            <person name="Yoshinaga Y."/>
            <person name="Zwiers L.-H."/>
            <person name="Turgeon B."/>
            <person name="Goodwin S."/>
            <person name="Spatafora J."/>
            <person name="Crous P."/>
            <person name="Grigoriev I."/>
        </authorList>
    </citation>
    <scope>NUCLEOTIDE SEQUENCE</scope>
    <source>
        <strain evidence="1">CBS 130266</strain>
    </source>
</reference>
<sequence length="458" mass="51288">MDRSPSLINNAAALLDFDHSDLSLLPDLITDSEGRFKVEVDMSSQLPSFAADTGEYGAVPEQIDNNEESDDALVTGLAASALALPSHTQLPLPAPVSLAQPQLQLPADVRDNYSDGNGSRYAIREPLRLFPEKPSPVQVGNTVEYVGGAPILSQITGQPFNHIDVLPTFLDYGEDVKDEMVELWHKWGITREDILARLVNYNEYWAKMNPNNTGKVPDKAATKKHVLNALSMHHQRSRDSIKGGLLLKYVPGKGKFNECVFPNGKLLPMEHLLFGVRIEHQINMNKMTFIDLYGKEWPLFTPKDVSDKALKQLQKDNITPWTLADLHAVYPHLIGYDDKDHPLMTRREQEENAIYNQMVAKANTARAAPAQPTLKIKEHVAKKRVANGTNNQTARKKTTAQMGANLPGVSGPPQGNNTIYTHATCSITCPRPRRPILRHILNWEKREQERELDEQERP</sequence>
<dbReference type="EMBL" id="MU007013">
    <property type="protein sequence ID" value="KAF2435284.1"/>
    <property type="molecule type" value="Genomic_DNA"/>
</dbReference>